<reference evidence="1" key="1">
    <citation type="journal article" date="2015" name="Nature">
        <title>Complex archaea that bridge the gap between prokaryotes and eukaryotes.</title>
        <authorList>
            <person name="Spang A."/>
            <person name="Saw J.H."/>
            <person name="Jorgensen S.L."/>
            <person name="Zaremba-Niedzwiedzka K."/>
            <person name="Martijn J."/>
            <person name="Lind A.E."/>
            <person name="van Eijk R."/>
            <person name="Schleper C."/>
            <person name="Guy L."/>
            <person name="Ettema T.J."/>
        </authorList>
    </citation>
    <scope>NUCLEOTIDE SEQUENCE</scope>
</reference>
<name>A0A0F9QVQ2_9ZZZZ</name>
<dbReference type="EMBL" id="LAZR01001670">
    <property type="protein sequence ID" value="KKN41057.1"/>
    <property type="molecule type" value="Genomic_DNA"/>
</dbReference>
<dbReference type="InterPro" id="IPR021763">
    <property type="entry name" value="DUF3326"/>
</dbReference>
<sequence>MNVVMLIPTGIGCEIGGHAGDGCPAAKLLGECCDKLILHPNVVNASDINEMPPNALYVEGSILDRFLEGTIELQEVRQNKILLVVNSPVRNETINAVSAARATMGANIEIVELRTELRMKATMDGPKASGIVRGWQELCEQIQQYDFDAIAIATQIDCDIDQSLAYYRSGGVNPWGKVEALASRLIAEQIGKPTAHAPVEADDPELKIFNEVVDSRISAEAVSFAYLHCVLKGLHKAPRIVDHGLSVRDVDVMITPIGCVGPPHHACLKAGIPIIAVKENTCVLNDPMPDEFILVDNYLEAAGILMAMRAGISRQSVRRPLAPTKIERIHNVG</sequence>
<evidence type="ECO:0008006" key="2">
    <source>
        <dbReference type="Google" id="ProtNLM"/>
    </source>
</evidence>
<gene>
    <name evidence="1" type="ORF">LCGC14_0727070</name>
</gene>
<organism evidence="1">
    <name type="scientific">marine sediment metagenome</name>
    <dbReference type="NCBI Taxonomy" id="412755"/>
    <lineage>
        <taxon>unclassified sequences</taxon>
        <taxon>metagenomes</taxon>
        <taxon>ecological metagenomes</taxon>
    </lineage>
</organism>
<evidence type="ECO:0000313" key="1">
    <source>
        <dbReference type="EMBL" id="KKN41057.1"/>
    </source>
</evidence>
<dbReference type="PANTHER" id="PTHR36891:SF1">
    <property type="entry name" value="OS01G0127400 PROTEIN"/>
    <property type="match status" value="1"/>
</dbReference>
<protein>
    <recommendedName>
        <fullName evidence="2">DUF3326 domain-containing protein</fullName>
    </recommendedName>
</protein>
<accession>A0A0F9QVQ2</accession>
<comment type="caution">
    <text evidence="1">The sequence shown here is derived from an EMBL/GenBank/DDBJ whole genome shotgun (WGS) entry which is preliminary data.</text>
</comment>
<proteinExistence type="predicted"/>
<dbReference type="AlphaFoldDB" id="A0A0F9QVQ2"/>
<dbReference type="PANTHER" id="PTHR36891">
    <property type="entry name" value="OS01G0127400 PROTEIN"/>
    <property type="match status" value="1"/>
</dbReference>
<dbReference type="Pfam" id="PF11805">
    <property type="entry name" value="DUF3326"/>
    <property type="match status" value="1"/>
</dbReference>